<gene>
    <name evidence="1" type="ORF">SAMN06265373_102606</name>
</gene>
<evidence type="ECO:0000313" key="1">
    <source>
        <dbReference type="EMBL" id="SMP13848.1"/>
    </source>
</evidence>
<keyword evidence="2" id="KW-1185">Reference proteome</keyword>
<accession>A0ABY1NMT6</accession>
<protein>
    <submittedName>
        <fullName evidence="1">Uncharacterized protein</fullName>
    </submittedName>
</protein>
<dbReference type="EMBL" id="FXTY01000002">
    <property type="protein sequence ID" value="SMP13848.1"/>
    <property type="molecule type" value="Genomic_DNA"/>
</dbReference>
<proteinExistence type="predicted"/>
<name>A0ABY1NMT6_9RHOB</name>
<sequence>MRAVVVKIIAPCHHQIAGMAKVVKQMLVEAFIPHPAIERLHEAILHWLAWCNVVPLNVPVFLPFQDGITGQPGPIVTDHQVWLSTCLGDPILLSCIAEA</sequence>
<comment type="caution">
    <text evidence="1">The sequence shown here is derived from an EMBL/GenBank/DDBJ whole genome shotgun (WGS) entry which is preliminary data.</text>
</comment>
<organism evidence="1 2">
    <name type="scientific">Shimia sagamensis</name>
    <dbReference type="NCBI Taxonomy" id="1566352"/>
    <lineage>
        <taxon>Bacteria</taxon>
        <taxon>Pseudomonadati</taxon>
        <taxon>Pseudomonadota</taxon>
        <taxon>Alphaproteobacteria</taxon>
        <taxon>Rhodobacterales</taxon>
        <taxon>Roseobacteraceae</taxon>
    </lineage>
</organism>
<evidence type="ECO:0000313" key="2">
    <source>
        <dbReference type="Proteomes" id="UP001157961"/>
    </source>
</evidence>
<dbReference type="Proteomes" id="UP001157961">
    <property type="component" value="Unassembled WGS sequence"/>
</dbReference>
<reference evidence="1 2" key="1">
    <citation type="submission" date="2017-05" db="EMBL/GenBank/DDBJ databases">
        <authorList>
            <person name="Varghese N."/>
            <person name="Submissions S."/>
        </authorList>
    </citation>
    <scope>NUCLEOTIDE SEQUENCE [LARGE SCALE GENOMIC DNA]</scope>
    <source>
        <strain evidence="1 2">DSM 29734</strain>
    </source>
</reference>